<dbReference type="GO" id="GO:0015074">
    <property type="term" value="P:DNA integration"/>
    <property type="evidence" value="ECO:0007669"/>
    <property type="project" value="UniProtKB-KW"/>
</dbReference>
<dbReference type="Pfam" id="PF13356">
    <property type="entry name" value="Arm-DNA-bind_3"/>
    <property type="match status" value="1"/>
</dbReference>
<dbReference type="Pfam" id="PF00589">
    <property type="entry name" value="Phage_integrase"/>
    <property type="match status" value="1"/>
</dbReference>
<comment type="similarity">
    <text evidence="1">Belongs to the 'phage' integrase family.</text>
</comment>
<gene>
    <name evidence="7" type="ORF">GTW51_11030</name>
</gene>
<protein>
    <submittedName>
        <fullName evidence="7">Tyrosine-type recombinase/integrase</fullName>
    </submittedName>
</protein>
<proteinExistence type="inferred from homology"/>
<sequence length="405" mass="45606">MNTLNKMSLRAIKPGSKLQKHTDGEGLALLVTPNDVRTWRLEYRFNGQRRGKSLGRFPQMSLSEARAERDRIKDLVRRGADPEPKATLDETSAEASDGPTFGELCEEYLSVLRKTEPAAKTVAKNDWLLKRLAAPLHDLAVAEMRAADVLPILQQVAASGRRESAVRLRGVIGTVFNYAIRTERAERNPADALKGTLPKVETEGMAAITVEREFGVLLRAIDSYDDPGLRHALQFSALTYGRPVETRSARWAEIDFANRLWTIPKGTAKMRKEHLVPLSDQAIEILKRQHEISGTGPLVFPQRRKPDRPLSENAFGVALDRLGYGKGIHTAHGFRSSASTILNERGWRYDVIEVSLAHVDPNKVRRTYNRALYLPERIEMAQAWADLCDELRLRARRKTEIDAFL</sequence>
<dbReference type="PROSITE" id="PS51898">
    <property type="entry name" value="TYR_RECOMBINASE"/>
    <property type="match status" value="1"/>
</dbReference>
<evidence type="ECO:0000256" key="4">
    <source>
        <dbReference type="ARBA" id="ARBA00023172"/>
    </source>
</evidence>
<dbReference type="Gene3D" id="1.10.150.130">
    <property type="match status" value="1"/>
</dbReference>
<reference evidence="7 8" key="1">
    <citation type="submission" date="2020-01" db="EMBL/GenBank/DDBJ databases">
        <title>Genomes of bacteria type strains.</title>
        <authorList>
            <person name="Chen J."/>
            <person name="Zhu S."/>
            <person name="Chen J."/>
        </authorList>
    </citation>
    <scope>NUCLEOTIDE SEQUENCE [LARGE SCALE GENOMIC DNA]</scope>
    <source>
        <strain evidence="7 8">KCTC 52919</strain>
    </source>
</reference>
<evidence type="ECO:0000313" key="7">
    <source>
        <dbReference type="EMBL" id="NDV87233.1"/>
    </source>
</evidence>
<dbReference type="GO" id="GO:0006310">
    <property type="term" value="P:DNA recombination"/>
    <property type="evidence" value="ECO:0007669"/>
    <property type="project" value="UniProtKB-KW"/>
</dbReference>
<dbReference type="RefSeq" id="WP_163043986.1">
    <property type="nucleotide sequence ID" value="NZ_JAAAMJ010000007.1"/>
</dbReference>
<dbReference type="PANTHER" id="PTHR30629:SF2">
    <property type="entry name" value="PROPHAGE INTEGRASE INTS-RELATED"/>
    <property type="match status" value="1"/>
</dbReference>
<evidence type="ECO:0000256" key="1">
    <source>
        <dbReference type="ARBA" id="ARBA00008857"/>
    </source>
</evidence>
<keyword evidence="2" id="KW-0229">DNA integration</keyword>
<dbReference type="InterPro" id="IPR013762">
    <property type="entry name" value="Integrase-like_cat_sf"/>
</dbReference>
<dbReference type="Proteomes" id="UP000476332">
    <property type="component" value="Unassembled WGS sequence"/>
</dbReference>
<keyword evidence="4" id="KW-0233">DNA recombination</keyword>
<organism evidence="7 8">
    <name type="scientific">Aurantimonas aggregata</name>
    <dbReference type="NCBI Taxonomy" id="2047720"/>
    <lineage>
        <taxon>Bacteria</taxon>
        <taxon>Pseudomonadati</taxon>
        <taxon>Pseudomonadota</taxon>
        <taxon>Alphaproteobacteria</taxon>
        <taxon>Hyphomicrobiales</taxon>
        <taxon>Aurantimonadaceae</taxon>
        <taxon>Aurantimonas</taxon>
    </lineage>
</organism>
<dbReference type="InterPro" id="IPR010998">
    <property type="entry name" value="Integrase_recombinase_N"/>
</dbReference>
<dbReference type="Gene3D" id="1.10.443.10">
    <property type="entry name" value="Intergrase catalytic core"/>
    <property type="match status" value="1"/>
</dbReference>
<dbReference type="CDD" id="cd00801">
    <property type="entry name" value="INT_P4_C"/>
    <property type="match status" value="1"/>
</dbReference>
<dbReference type="GO" id="GO:0003677">
    <property type="term" value="F:DNA binding"/>
    <property type="evidence" value="ECO:0007669"/>
    <property type="project" value="UniProtKB-KW"/>
</dbReference>
<dbReference type="Gene3D" id="3.30.160.390">
    <property type="entry name" value="Integrase, DNA-binding domain"/>
    <property type="match status" value="1"/>
</dbReference>
<keyword evidence="3" id="KW-0238">DNA-binding</keyword>
<evidence type="ECO:0000256" key="5">
    <source>
        <dbReference type="SAM" id="MobiDB-lite"/>
    </source>
</evidence>
<name>A0A6L9MH98_9HYPH</name>
<dbReference type="InterPro" id="IPR002104">
    <property type="entry name" value="Integrase_catalytic"/>
</dbReference>
<dbReference type="InterPro" id="IPR038488">
    <property type="entry name" value="Integrase_DNA-bd_sf"/>
</dbReference>
<feature type="compositionally biased region" description="Basic and acidic residues" evidence="5">
    <location>
        <begin position="77"/>
        <end position="88"/>
    </location>
</feature>
<feature type="region of interest" description="Disordered" evidence="5">
    <location>
        <begin position="77"/>
        <end position="98"/>
    </location>
</feature>
<dbReference type="InterPro" id="IPR025166">
    <property type="entry name" value="Integrase_DNA_bind_dom"/>
</dbReference>
<accession>A0A6L9MH98</accession>
<feature type="domain" description="Tyr recombinase" evidence="6">
    <location>
        <begin position="203"/>
        <end position="385"/>
    </location>
</feature>
<comment type="caution">
    <text evidence="7">The sequence shown here is derived from an EMBL/GenBank/DDBJ whole genome shotgun (WGS) entry which is preliminary data.</text>
</comment>
<dbReference type="Pfam" id="PF22022">
    <property type="entry name" value="Phage_int_M"/>
    <property type="match status" value="1"/>
</dbReference>
<dbReference type="InterPro" id="IPR053876">
    <property type="entry name" value="Phage_int_M"/>
</dbReference>
<dbReference type="InterPro" id="IPR050808">
    <property type="entry name" value="Phage_Integrase"/>
</dbReference>
<dbReference type="PANTHER" id="PTHR30629">
    <property type="entry name" value="PROPHAGE INTEGRASE"/>
    <property type="match status" value="1"/>
</dbReference>
<evidence type="ECO:0000256" key="2">
    <source>
        <dbReference type="ARBA" id="ARBA00022908"/>
    </source>
</evidence>
<keyword evidence="8" id="KW-1185">Reference proteome</keyword>
<evidence type="ECO:0000313" key="8">
    <source>
        <dbReference type="Proteomes" id="UP000476332"/>
    </source>
</evidence>
<evidence type="ECO:0000256" key="3">
    <source>
        <dbReference type="ARBA" id="ARBA00023125"/>
    </source>
</evidence>
<dbReference type="SUPFAM" id="SSF56349">
    <property type="entry name" value="DNA breaking-rejoining enzymes"/>
    <property type="match status" value="1"/>
</dbReference>
<evidence type="ECO:0000259" key="6">
    <source>
        <dbReference type="PROSITE" id="PS51898"/>
    </source>
</evidence>
<dbReference type="EMBL" id="JAAAMJ010000007">
    <property type="protein sequence ID" value="NDV87233.1"/>
    <property type="molecule type" value="Genomic_DNA"/>
</dbReference>
<dbReference type="AlphaFoldDB" id="A0A6L9MH98"/>
<dbReference type="InterPro" id="IPR011010">
    <property type="entry name" value="DNA_brk_join_enz"/>
</dbReference>